<evidence type="ECO:0000313" key="2">
    <source>
        <dbReference type="EMBL" id="KAI9553987.1"/>
    </source>
</evidence>
<dbReference type="InterPro" id="IPR015943">
    <property type="entry name" value="WD40/YVTN_repeat-like_dom_sf"/>
</dbReference>
<dbReference type="AlphaFoldDB" id="A0AAD5KL29"/>
<dbReference type="EMBL" id="WJBH02000008">
    <property type="protein sequence ID" value="KAI9553987.1"/>
    <property type="molecule type" value="Genomic_DNA"/>
</dbReference>
<dbReference type="SUPFAM" id="SSF81383">
    <property type="entry name" value="F-box domain"/>
    <property type="match status" value="1"/>
</dbReference>
<organism evidence="2 3">
    <name type="scientific">Daphnia sinensis</name>
    <dbReference type="NCBI Taxonomy" id="1820382"/>
    <lineage>
        <taxon>Eukaryota</taxon>
        <taxon>Metazoa</taxon>
        <taxon>Ecdysozoa</taxon>
        <taxon>Arthropoda</taxon>
        <taxon>Crustacea</taxon>
        <taxon>Branchiopoda</taxon>
        <taxon>Diplostraca</taxon>
        <taxon>Cladocera</taxon>
        <taxon>Anomopoda</taxon>
        <taxon>Daphniidae</taxon>
        <taxon>Daphnia</taxon>
        <taxon>Daphnia similis group</taxon>
    </lineage>
</organism>
<keyword evidence="3" id="KW-1185">Reference proteome</keyword>
<dbReference type="PANTHER" id="PTHR14604:SF4">
    <property type="entry name" value="F-BOX DOMAIN-CONTAINING PROTEIN"/>
    <property type="match status" value="1"/>
</dbReference>
<dbReference type="PANTHER" id="PTHR14604">
    <property type="entry name" value="WD40 REPEAT PF20"/>
    <property type="match status" value="1"/>
</dbReference>
<proteinExistence type="predicted"/>
<dbReference type="Gene3D" id="2.130.10.10">
    <property type="entry name" value="YVTN repeat-like/Quinoprotein amine dehydrogenase"/>
    <property type="match status" value="1"/>
</dbReference>
<evidence type="ECO:0000259" key="1">
    <source>
        <dbReference type="Pfam" id="PF12937"/>
    </source>
</evidence>
<dbReference type="InterPro" id="IPR036322">
    <property type="entry name" value="WD40_repeat_dom_sf"/>
</dbReference>
<dbReference type="Gene3D" id="1.20.1280.50">
    <property type="match status" value="1"/>
</dbReference>
<gene>
    <name evidence="2" type="ORF">GHT06_019258</name>
</gene>
<dbReference type="InterPro" id="IPR036047">
    <property type="entry name" value="F-box-like_dom_sf"/>
</dbReference>
<name>A0AAD5KL29_9CRUS</name>
<dbReference type="SUPFAM" id="SSF50978">
    <property type="entry name" value="WD40 repeat-like"/>
    <property type="match status" value="1"/>
</dbReference>
<dbReference type="InterPro" id="IPR001810">
    <property type="entry name" value="F-box_dom"/>
</dbReference>
<accession>A0AAD5KL29</accession>
<evidence type="ECO:0000313" key="3">
    <source>
        <dbReference type="Proteomes" id="UP000820818"/>
    </source>
</evidence>
<feature type="domain" description="F-box" evidence="1">
    <location>
        <begin position="28"/>
        <end position="68"/>
    </location>
</feature>
<dbReference type="InterPro" id="IPR050995">
    <property type="entry name" value="WD-F-box_domain-protein"/>
</dbReference>
<comment type="caution">
    <text evidence="2">The sequence shown here is derived from an EMBL/GenBank/DDBJ whole genome shotgun (WGS) entry which is preliminary data.</text>
</comment>
<dbReference type="Pfam" id="PF12937">
    <property type="entry name" value="F-box-like"/>
    <property type="match status" value="1"/>
</dbReference>
<protein>
    <recommendedName>
        <fullName evidence="1">F-box domain-containing protein</fullName>
    </recommendedName>
</protein>
<dbReference type="Proteomes" id="UP000820818">
    <property type="component" value="Linkage Group LG8"/>
</dbReference>
<reference evidence="2 3" key="1">
    <citation type="submission" date="2022-05" db="EMBL/GenBank/DDBJ databases">
        <title>A multi-omics perspective on studying reproductive biology in Daphnia sinensis.</title>
        <authorList>
            <person name="Jia J."/>
        </authorList>
    </citation>
    <scope>NUCLEOTIDE SEQUENCE [LARGE SCALE GENOMIC DNA]</scope>
    <source>
        <strain evidence="2 3">WSL</strain>
    </source>
</reference>
<sequence>MDKFITNDSRIADQMDIIQQLHEKCLDSVVIYIFSLLDVDCLRTAETVCKLWYSIVKKRKLWTKLYQRHNIRTSTLKLLLDRRTCEGFNTAEDEFLHKRLLNANEKVQNNWATGTYLKKSINVGHCSPFVMDSKRVITMDSTLSVTMWNRWTLEEERLPLGSADGISELTHLQLAEDLVFCSYRDGTIVSWDIMEKAVRFRFKDENISGCDLKIHIAHGLLVSYVTVTGAVRGCDQTRFSVRSLQKPFSIVAEELTKRIPCARVKDVTSDNNYFVVFLFCSNNYVVSAEDVKIQLRSVDTFEILREVCGFVRSDHVFKYFNGWLVAGIRTIRVWDVEKSICQHVIPQLNSNTDTEEYETLVVDVQLDGERLIIRDNSGTFKVWLFCCNKWANFSNRMGILSNNYVTLSSEPITRRCEKFKFDELQIVTIERVQDELRGPFDLLIMRNFF</sequence>